<dbReference type="GeneID" id="110423415"/>
<feature type="signal peptide" evidence="2">
    <location>
        <begin position="1"/>
        <end position="16"/>
    </location>
</feature>
<keyword evidence="2" id="KW-0732">Signal</keyword>
<evidence type="ECO:0000313" key="3">
    <source>
        <dbReference type="Proteomes" id="UP000504621"/>
    </source>
</evidence>
<keyword evidence="3" id="KW-1185">Reference proteome</keyword>
<proteinExistence type="predicted"/>
<organism evidence="3 4">
    <name type="scientific">Herrania umbratica</name>
    <dbReference type="NCBI Taxonomy" id="108875"/>
    <lineage>
        <taxon>Eukaryota</taxon>
        <taxon>Viridiplantae</taxon>
        <taxon>Streptophyta</taxon>
        <taxon>Embryophyta</taxon>
        <taxon>Tracheophyta</taxon>
        <taxon>Spermatophyta</taxon>
        <taxon>Magnoliopsida</taxon>
        <taxon>eudicotyledons</taxon>
        <taxon>Gunneridae</taxon>
        <taxon>Pentapetalae</taxon>
        <taxon>rosids</taxon>
        <taxon>malvids</taxon>
        <taxon>Malvales</taxon>
        <taxon>Malvaceae</taxon>
        <taxon>Byttnerioideae</taxon>
        <taxon>Herrania</taxon>
    </lineage>
</organism>
<gene>
    <name evidence="4" type="primary">LOC110423415</name>
</gene>
<dbReference type="Proteomes" id="UP000504621">
    <property type="component" value="Unplaced"/>
</dbReference>
<name>A0A6J1B2B6_9ROSI</name>
<feature type="compositionally biased region" description="Basic residues" evidence="1">
    <location>
        <begin position="147"/>
        <end position="162"/>
    </location>
</feature>
<feature type="compositionally biased region" description="Basic and acidic residues" evidence="1">
    <location>
        <begin position="31"/>
        <end position="62"/>
    </location>
</feature>
<feature type="region of interest" description="Disordered" evidence="1">
    <location>
        <begin position="83"/>
        <end position="162"/>
    </location>
</feature>
<dbReference type="RefSeq" id="XP_021293316.1">
    <property type="nucleotide sequence ID" value="XM_021437641.1"/>
</dbReference>
<feature type="compositionally biased region" description="Basic and acidic residues" evidence="1">
    <location>
        <begin position="101"/>
        <end position="111"/>
    </location>
</feature>
<accession>A0A6J1B2B6</accession>
<dbReference type="AlphaFoldDB" id="A0A6J1B2B6"/>
<sequence length="162" mass="17792">MLRSQHIFSFWIVGYASTFLEPLDAFAAEVSARDEGKSDRGVQKTPTKERRGKGDTGAPKSDRSKTVFAIVCFSSSPEKISIKVVTEKKAQPLTMTSLGEGIKKQAGKEPKPQNLTSGSRKHGTPRHDPEEWSPTKKVLSLSSSRGIGKRSGRSRHISRGLR</sequence>
<evidence type="ECO:0000313" key="4">
    <source>
        <dbReference type="RefSeq" id="XP_021293316.1"/>
    </source>
</evidence>
<feature type="region of interest" description="Disordered" evidence="1">
    <location>
        <begin position="30"/>
        <end position="62"/>
    </location>
</feature>
<feature type="chain" id="PRO_5026760679" evidence="2">
    <location>
        <begin position="17"/>
        <end position="162"/>
    </location>
</feature>
<feature type="compositionally biased region" description="Basic and acidic residues" evidence="1">
    <location>
        <begin position="125"/>
        <end position="134"/>
    </location>
</feature>
<evidence type="ECO:0000256" key="2">
    <source>
        <dbReference type="SAM" id="SignalP"/>
    </source>
</evidence>
<reference evidence="4" key="1">
    <citation type="submission" date="2025-08" db="UniProtKB">
        <authorList>
            <consortium name="RefSeq"/>
        </authorList>
    </citation>
    <scope>IDENTIFICATION</scope>
    <source>
        <tissue evidence="4">Leaf</tissue>
    </source>
</reference>
<protein>
    <submittedName>
        <fullName evidence="4">Uncharacterized protein LOC110423415</fullName>
    </submittedName>
</protein>
<evidence type="ECO:0000256" key="1">
    <source>
        <dbReference type="SAM" id="MobiDB-lite"/>
    </source>
</evidence>